<dbReference type="Pfam" id="PF22888">
    <property type="entry name" value="FIMAH"/>
    <property type="match status" value="1"/>
</dbReference>
<evidence type="ECO:0000259" key="1">
    <source>
        <dbReference type="Pfam" id="PF22888"/>
    </source>
</evidence>
<protein>
    <recommendedName>
        <fullName evidence="1">FIMAH domain-containing protein</fullName>
    </recommendedName>
</protein>
<organism evidence="2 3">
    <name type="scientific">Paracerasibacillus soli</name>
    <dbReference type="NCBI Taxonomy" id="480284"/>
    <lineage>
        <taxon>Bacteria</taxon>
        <taxon>Bacillati</taxon>
        <taxon>Bacillota</taxon>
        <taxon>Bacilli</taxon>
        <taxon>Bacillales</taxon>
        <taxon>Bacillaceae</taxon>
        <taxon>Paracerasibacillus</taxon>
    </lineage>
</organism>
<proteinExistence type="predicted"/>
<comment type="caution">
    <text evidence="2">The sequence shown here is derived from an EMBL/GenBank/DDBJ whole genome shotgun (WGS) entry which is preliminary data.</text>
</comment>
<evidence type="ECO:0000313" key="2">
    <source>
        <dbReference type="EMBL" id="MDY0409292.1"/>
    </source>
</evidence>
<dbReference type="Proteomes" id="UP001275315">
    <property type="component" value="Unassembled WGS sequence"/>
</dbReference>
<sequence length="97" mass="10745">MGQVSSDVDVLLSDVNAKSMQALVGIFAELGDIDQAAIRPFTTHLIAVERFEQQGAQDKVAKHMEGFKLLINQFTENELLTNKASKALHDYTDLLIK</sequence>
<dbReference type="RefSeq" id="WP_320380090.1">
    <property type="nucleotide sequence ID" value="NZ_JAWDIQ010000002.1"/>
</dbReference>
<name>A0ABU5CSF1_9BACI</name>
<feature type="domain" description="FIMAH" evidence="1">
    <location>
        <begin position="18"/>
        <end position="96"/>
    </location>
</feature>
<gene>
    <name evidence="2" type="ORF">RWD45_12850</name>
</gene>
<keyword evidence="3" id="KW-1185">Reference proteome</keyword>
<dbReference type="EMBL" id="JAWDIQ010000002">
    <property type="protein sequence ID" value="MDY0409292.1"/>
    <property type="molecule type" value="Genomic_DNA"/>
</dbReference>
<evidence type="ECO:0000313" key="3">
    <source>
        <dbReference type="Proteomes" id="UP001275315"/>
    </source>
</evidence>
<dbReference type="InterPro" id="IPR054470">
    <property type="entry name" value="FIMAH_dom"/>
</dbReference>
<reference evidence="2 3" key="1">
    <citation type="submission" date="2023-10" db="EMBL/GenBank/DDBJ databases">
        <title>Virgibacillus soli CC-YMP-6 genome.</title>
        <authorList>
            <person name="Miliotis G."/>
            <person name="Sengupta P."/>
            <person name="Hameed A."/>
            <person name="Chuvochina M."/>
            <person name="Mcdonagh F."/>
            <person name="Simpson A.C."/>
            <person name="Singh N.K."/>
            <person name="Rekha P.D."/>
            <person name="Raman K."/>
            <person name="Hugenholtz P."/>
            <person name="Venkateswaran K."/>
        </authorList>
    </citation>
    <scope>NUCLEOTIDE SEQUENCE [LARGE SCALE GENOMIC DNA]</scope>
    <source>
        <strain evidence="2 3">CC-YMP-6</strain>
    </source>
</reference>
<accession>A0ABU5CSF1</accession>